<dbReference type="PANTHER" id="PTHR43798">
    <property type="entry name" value="MONOACYLGLYCEROL LIPASE"/>
    <property type="match status" value="1"/>
</dbReference>
<evidence type="ECO:0000259" key="1">
    <source>
        <dbReference type="Pfam" id="PF00561"/>
    </source>
</evidence>
<sequence>MTSIYKNNKAKTDIMNLYDEKLKSLQIDYTNIDVNTKFGRTRVVKTGNTSGKKIVFFHGFNAGAPITLEAVKGILNEYCFYVIETIGQTTKSEERVMNIKDDSFALWADEVLEKLELEKVNVIGISYGAFIVEKLIIHKPERIEKCVLVVPSGIVNGDIWNSTKKLTLPLIRWKITKNEKHLKSFLNAFVPDNDDFLYRMLSALMKGIKLDTRIPKILKPFEIENFKAPVYIIAAKNDVYFPGEKIVKRSKELFSNLKEVYLLENSKHMPSKDSHPIIQQKIKKWIN</sequence>
<reference evidence="2 3" key="1">
    <citation type="submission" date="2018-10" db="EMBL/GenBank/DDBJ databases">
        <title>Genomic Encyclopedia of Archaeal and Bacterial Type Strains, Phase II (KMG-II): from individual species to whole genera.</title>
        <authorList>
            <person name="Goeker M."/>
        </authorList>
    </citation>
    <scope>NUCLEOTIDE SEQUENCE [LARGE SCALE GENOMIC DNA]</scope>
    <source>
        <strain evidence="2 3">DSM 25230</strain>
    </source>
</reference>
<keyword evidence="3" id="KW-1185">Reference proteome</keyword>
<dbReference type="SUPFAM" id="SSF53474">
    <property type="entry name" value="alpha/beta-Hydrolases"/>
    <property type="match status" value="1"/>
</dbReference>
<protein>
    <submittedName>
        <fullName evidence="2">Pimeloyl-ACP methyl ester carboxylesterase</fullName>
    </submittedName>
</protein>
<proteinExistence type="predicted"/>
<dbReference type="Gene3D" id="3.40.50.1820">
    <property type="entry name" value="alpha/beta hydrolase"/>
    <property type="match status" value="1"/>
</dbReference>
<dbReference type="AlphaFoldDB" id="A0A495EP30"/>
<dbReference type="InterPro" id="IPR029058">
    <property type="entry name" value="AB_hydrolase_fold"/>
</dbReference>
<gene>
    <name evidence="2" type="ORF">CLV91_0009</name>
</gene>
<evidence type="ECO:0000313" key="3">
    <source>
        <dbReference type="Proteomes" id="UP000269412"/>
    </source>
</evidence>
<dbReference type="Proteomes" id="UP000269412">
    <property type="component" value="Unassembled WGS sequence"/>
</dbReference>
<dbReference type="Pfam" id="PF00561">
    <property type="entry name" value="Abhydrolase_1"/>
    <property type="match status" value="1"/>
</dbReference>
<comment type="caution">
    <text evidence="2">The sequence shown here is derived from an EMBL/GenBank/DDBJ whole genome shotgun (WGS) entry which is preliminary data.</text>
</comment>
<organism evidence="2 3">
    <name type="scientific">Maribacter vaceletii</name>
    <dbReference type="NCBI Taxonomy" id="1206816"/>
    <lineage>
        <taxon>Bacteria</taxon>
        <taxon>Pseudomonadati</taxon>
        <taxon>Bacteroidota</taxon>
        <taxon>Flavobacteriia</taxon>
        <taxon>Flavobacteriales</taxon>
        <taxon>Flavobacteriaceae</taxon>
        <taxon>Maribacter</taxon>
    </lineage>
</organism>
<name>A0A495EP30_9FLAO</name>
<dbReference type="InterPro" id="IPR000073">
    <property type="entry name" value="AB_hydrolase_1"/>
</dbReference>
<dbReference type="InterPro" id="IPR050266">
    <property type="entry name" value="AB_hydrolase_sf"/>
</dbReference>
<dbReference type="RefSeq" id="WP_121062746.1">
    <property type="nucleotide sequence ID" value="NZ_RBIQ01000002.1"/>
</dbReference>
<feature type="domain" description="AB hydrolase-1" evidence="1">
    <location>
        <begin position="54"/>
        <end position="162"/>
    </location>
</feature>
<dbReference type="OrthoDB" id="9780932at2"/>
<evidence type="ECO:0000313" key="2">
    <source>
        <dbReference type="EMBL" id="RKR18750.1"/>
    </source>
</evidence>
<dbReference type="EMBL" id="RBIQ01000002">
    <property type="protein sequence ID" value="RKR18750.1"/>
    <property type="molecule type" value="Genomic_DNA"/>
</dbReference>
<accession>A0A495EP30</accession>